<protein>
    <submittedName>
        <fullName evidence="1">Uncharacterized protein</fullName>
    </submittedName>
</protein>
<dbReference type="RefSeq" id="WP_222876428.1">
    <property type="nucleotide sequence ID" value="NZ_AP023361.1"/>
</dbReference>
<dbReference type="AlphaFoldDB" id="A0A6S6QF90"/>
<keyword evidence="2" id="KW-1185">Reference proteome</keyword>
<dbReference type="KEGG" id="tso:IZ6_04780"/>
<evidence type="ECO:0000313" key="2">
    <source>
        <dbReference type="Proteomes" id="UP000515317"/>
    </source>
</evidence>
<name>A0A6S6QF90_9HYPH</name>
<proteinExistence type="predicted"/>
<reference evidence="1 2" key="1">
    <citation type="submission" date="2020-08" db="EMBL/GenBank/DDBJ databases">
        <title>Genome sequence of Rhizobiales bacterium strain IZ6.</title>
        <authorList>
            <person name="Nakai R."/>
            <person name="Naganuma T."/>
        </authorList>
    </citation>
    <scope>NUCLEOTIDE SEQUENCE [LARGE SCALE GENOMIC DNA]</scope>
    <source>
        <strain evidence="1 2">IZ6</strain>
    </source>
</reference>
<accession>A0A6S6QF90</accession>
<evidence type="ECO:0000313" key="1">
    <source>
        <dbReference type="EMBL" id="BCJ89743.1"/>
    </source>
</evidence>
<gene>
    <name evidence="1" type="ORF">IZ6_04780</name>
</gene>
<dbReference type="EMBL" id="AP023361">
    <property type="protein sequence ID" value="BCJ89743.1"/>
    <property type="molecule type" value="Genomic_DNA"/>
</dbReference>
<dbReference type="Proteomes" id="UP000515317">
    <property type="component" value="Chromosome"/>
</dbReference>
<organism evidence="1 2">
    <name type="scientific">Terrihabitans soli</name>
    <dbReference type="NCBI Taxonomy" id="708113"/>
    <lineage>
        <taxon>Bacteria</taxon>
        <taxon>Pseudomonadati</taxon>
        <taxon>Pseudomonadota</taxon>
        <taxon>Alphaproteobacteria</taxon>
        <taxon>Hyphomicrobiales</taxon>
        <taxon>Terrihabitans</taxon>
    </lineage>
</organism>
<sequence length="309" mass="35307">MQPKITTNESYIQEIGATGLKIEEPRAVFGYILKALPDEVTVYPTENYYYFYFFQDGVRYTGNIRLAIDLRDQGLVAFNYFREATPWQQDDKDHYRELGKKDGVAIQKVSDLVYRISADGESVTFKLNDLSNVKPPALAEGEVYLGPIFDESGIRFFFVFDETRKLFRYILDETVPVADELMEADELPHVSLGRRTGFAFFDDPVVPRKILVGVYEGNARMNTAFDGPFDQLPDNFLKGDELRRAILLADPDADPNMDRLGNRPGGQERELIDPYKRYENVSSLRAFGACAENASADWTYRCLDALFEQ</sequence>